<sequence length="76" mass="8802">MAKMSRVLTLFVLFLDYWISAEGYPHFRIQDLRCEQLLYFLQKNIILVAFTVVGIFGAIVLLVFALTSCMKRSQPL</sequence>
<proteinExistence type="predicted"/>
<dbReference type="Proteomes" id="UP000006813">
    <property type="component" value="Unassembled WGS sequence"/>
</dbReference>
<dbReference type="AlphaFoldDB" id="G5BMU4"/>
<keyword evidence="1" id="KW-1133">Transmembrane helix</keyword>
<reference evidence="3 4" key="1">
    <citation type="journal article" date="2011" name="Nature">
        <title>Genome sequencing reveals insights into physiology and longevity of the naked mole rat.</title>
        <authorList>
            <person name="Kim E.B."/>
            <person name="Fang X."/>
            <person name="Fushan A.A."/>
            <person name="Huang Z."/>
            <person name="Lobanov A.V."/>
            <person name="Han L."/>
            <person name="Marino S.M."/>
            <person name="Sun X."/>
            <person name="Turanov A.A."/>
            <person name="Yang P."/>
            <person name="Yim S.H."/>
            <person name="Zhao X."/>
            <person name="Kasaikina M.V."/>
            <person name="Stoletzki N."/>
            <person name="Peng C."/>
            <person name="Polak P."/>
            <person name="Xiong Z."/>
            <person name="Kiezun A."/>
            <person name="Zhu Y."/>
            <person name="Chen Y."/>
            <person name="Kryukov G.V."/>
            <person name="Zhang Q."/>
            <person name="Peshkin L."/>
            <person name="Yang L."/>
            <person name="Bronson R.T."/>
            <person name="Buffenstein R."/>
            <person name="Wang B."/>
            <person name="Han C."/>
            <person name="Li Q."/>
            <person name="Chen L."/>
            <person name="Zhao W."/>
            <person name="Sunyaev S.R."/>
            <person name="Park T.J."/>
            <person name="Zhang G."/>
            <person name="Wang J."/>
            <person name="Gladyshev V.N."/>
        </authorList>
    </citation>
    <scope>NUCLEOTIDE SEQUENCE [LARGE SCALE GENOMIC DNA]</scope>
</reference>
<keyword evidence="1" id="KW-0812">Transmembrane</keyword>
<evidence type="ECO:0000313" key="3">
    <source>
        <dbReference type="EMBL" id="EHB10605.1"/>
    </source>
</evidence>
<dbReference type="InParanoid" id="G5BMU4"/>
<name>G5BMU4_HETGA</name>
<keyword evidence="2" id="KW-0732">Signal</keyword>
<feature type="chain" id="PRO_5003474494" description="FXYD domain-containing ion transport regulator" evidence="2">
    <location>
        <begin position="24"/>
        <end position="76"/>
    </location>
</feature>
<evidence type="ECO:0000256" key="2">
    <source>
        <dbReference type="SAM" id="SignalP"/>
    </source>
</evidence>
<feature type="transmembrane region" description="Helical" evidence="1">
    <location>
        <begin position="45"/>
        <end position="66"/>
    </location>
</feature>
<evidence type="ECO:0000256" key="1">
    <source>
        <dbReference type="SAM" id="Phobius"/>
    </source>
</evidence>
<gene>
    <name evidence="3" type="ORF">GW7_18314</name>
</gene>
<organism evidence="3 4">
    <name type="scientific">Heterocephalus glaber</name>
    <name type="common">Naked mole rat</name>
    <dbReference type="NCBI Taxonomy" id="10181"/>
    <lineage>
        <taxon>Eukaryota</taxon>
        <taxon>Metazoa</taxon>
        <taxon>Chordata</taxon>
        <taxon>Craniata</taxon>
        <taxon>Vertebrata</taxon>
        <taxon>Euteleostomi</taxon>
        <taxon>Mammalia</taxon>
        <taxon>Eutheria</taxon>
        <taxon>Euarchontoglires</taxon>
        <taxon>Glires</taxon>
        <taxon>Rodentia</taxon>
        <taxon>Hystricomorpha</taxon>
        <taxon>Bathyergidae</taxon>
        <taxon>Heterocephalus</taxon>
    </lineage>
</organism>
<keyword evidence="1" id="KW-0472">Membrane</keyword>
<protein>
    <recommendedName>
        <fullName evidence="5">FXYD domain-containing ion transport regulator</fullName>
    </recommendedName>
</protein>
<evidence type="ECO:0008006" key="5">
    <source>
        <dbReference type="Google" id="ProtNLM"/>
    </source>
</evidence>
<accession>G5BMU4</accession>
<feature type="signal peptide" evidence="2">
    <location>
        <begin position="1"/>
        <end position="23"/>
    </location>
</feature>
<dbReference type="EMBL" id="JH171109">
    <property type="protein sequence ID" value="EHB10605.1"/>
    <property type="molecule type" value="Genomic_DNA"/>
</dbReference>
<evidence type="ECO:0000313" key="4">
    <source>
        <dbReference type="Proteomes" id="UP000006813"/>
    </source>
</evidence>